<comment type="subcellular location">
    <subcellularLocation>
        <location evidence="2">Cytoplasm</location>
    </subcellularLocation>
</comment>
<dbReference type="Gene3D" id="3.90.1750.10">
    <property type="entry name" value="Hect, E3 ligase catalytic domains"/>
    <property type="match status" value="1"/>
</dbReference>
<evidence type="ECO:0000256" key="9">
    <source>
        <dbReference type="ARBA" id="ARBA00022786"/>
    </source>
</evidence>
<feature type="repeat" description="RCC1" evidence="11">
    <location>
        <begin position="287"/>
        <end position="338"/>
    </location>
</feature>
<dbReference type="Gene3D" id="3.30.2410.10">
    <property type="entry name" value="Hect, E3 ligase catalytic domain"/>
    <property type="match status" value="1"/>
</dbReference>
<feature type="active site" description="Glycyl thioester intermediate" evidence="10">
    <location>
        <position position="951"/>
    </location>
</feature>
<feature type="domain" description="HECT" evidence="13">
    <location>
        <begin position="646"/>
        <end position="983"/>
    </location>
</feature>
<evidence type="ECO:0000256" key="3">
    <source>
        <dbReference type="ARBA" id="ARBA00004906"/>
    </source>
</evidence>
<keyword evidence="7" id="KW-0808">Transferase</keyword>
<dbReference type="GO" id="GO:0061630">
    <property type="term" value="F:ubiquitin protein ligase activity"/>
    <property type="evidence" value="ECO:0007669"/>
    <property type="project" value="UniProtKB-EC"/>
</dbReference>
<feature type="region of interest" description="Disordered" evidence="12">
    <location>
        <begin position="993"/>
        <end position="1023"/>
    </location>
</feature>
<protein>
    <recommendedName>
        <fullName evidence="4">HECT-type E3 ubiquitin transferase</fullName>
        <ecNumber evidence="4">2.3.2.26</ecNumber>
    </recommendedName>
</protein>
<comment type="caution">
    <text evidence="14">The sequence shown here is derived from an EMBL/GenBank/DDBJ whole genome shotgun (WGS) entry which is preliminary data.</text>
</comment>
<reference evidence="14" key="1">
    <citation type="submission" date="2021-01" db="EMBL/GenBank/DDBJ databases">
        <title>A chromosome-scale assembly of European eel, Anguilla anguilla.</title>
        <authorList>
            <person name="Henkel C."/>
            <person name="Jong-Raadsen S.A."/>
            <person name="Dufour S."/>
            <person name="Weltzien F.-A."/>
            <person name="Palstra A.P."/>
            <person name="Pelster B."/>
            <person name="Spaink H.P."/>
            <person name="Van Den Thillart G.E."/>
            <person name="Jansen H."/>
            <person name="Zahm M."/>
            <person name="Klopp C."/>
            <person name="Cedric C."/>
            <person name="Louis A."/>
            <person name="Berthelot C."/>
            <person name="Parey E."/>
            <person name="Roest Crollius H."/>
            <person name="Montfort J."/>
            <person name="Robinson-Rechavi M."/>
            <person name="Bucao C."/>
            <person name="Bouchez O."/>
            <person name="Gislard M."/>
            <person name="Lluch J."/>
            <person name="Milhes M."/>
            <person name="Lampietro C."/>
            <person name="Lopez Roques C."/>
            <person name="Donnadieu C."/>
            <person name="Braasch I."/>
            <person name="Desvignes T."/>
            <person name="Postlethwait J."/>
            <person name="Bobe J."/>
            <person name="Guiguen Y."/>
            <person name="Dirks R."/>
        </authorList>
    </citation>
    <scope>NUCLEOTIDE SEQUENCE</scope>
    <source>
        <strain evidence="14">Tag_6206</strain>
        <tissue evidence="14">Liver</tissue>
    </source>
</reference>
<dbReference type="FunFam" id="3.30.2160.10:FF:000010">
    <property type="entry name" value="E3 ubiquitin-protein ligase HERC2 isoform X2"/>
    <property type="match status" value="1"/>
</dbReference>
<name>A0A9D3MRV3_ANGAN</name>
<evidence type="ECO:0000256" key="6">
    <source>
        <dbReference type="ARBA" id="ARBA00022553"/>
    </source>
</evidence>
<dbReference type="InterPro" id="IPR051625">
    <property type="entry name" value="Signaling_Regulatory_Domain"/>
</dbReference>
<evidence type="ECO:0000256" key="12">
    <source>
        <dbReference type="SAM" id="MobiDB-lite"/>
    </source>
</evidence>
<dbReference type="AlphaFoldDB" id="A0A9D3MRV3"/>
<evidence type="ECO:0000256" key="5">
    <source>
        <dbReference type="ARBA" id="ARBA00022490"/>
    </source>
</evidence>
<dbReference type="FunFam" id="3.30.2410.10:FF:000006">
    <property type="entry name" value="probable E3 ubiquitin-protein ligase HERC1 isoform X2"/>
    <property type="match status" value="1"/>
</dbReference>
<dbReference type="Gene3D" id="2.130.10.30">
    <property type="entry name" value="Regulator of chromosome condensation 1/beta-lactamase-inhibitor protein II"/>
    <property type="match status" value="1"/>
</dbReference>
<dbReference type="PROSITE" id="PS50012">
    <property type="entry name" value="RCC1_3"/>
    <property type="match status" value="6"/>
</dbReference>
<feature type="repeat" description="RCC1" evidence="11">
    <location>
        <begin position="233"/>
        <end position="286"/>
    </location>
</feature>
<dbReference type="PROSITE" id="PS50237">
    <property type="entry name" value="HECT"/>
    <property type="match status" value="1"/>
</dbReference>
<keyword evidence="15" id="KW-1185">Reference proteome</keyword>
<dbReference type="InterPro" id="IPR058923">
    <property type="entry name" value="RCC1-like_dom"/>
</dbReference>
<keyword evidence="9 10" id="KW-0833">Ubl conjugation pathway</keyword>
<dbReference type="InterPro" id="IPR000408">
    <property type="entry name" value="Reg_chr_condens"/>
</dbReference>
<dbReference type="EC" id="2.3.2.26" evidence="4"/>
<dbReference type="SUPFAM" id="SSF56204">
    <property type="entry name" value="Hect, E3 ligase catalytic domain"/>
    <property type="match status" value="1"/>
</dbReference>
<proteinExistence type="predicted"/>
<dbReference type="Pfam" id="PF25390">
    <property type="entry name" value="WD40_RLD"/>
    <property type="match status" value="1"/>
</dbReference>
<dbReference type="InterPro" id="IPR000569">
    <property type="entry name" value="HECT_dom"/>
</dbReference>
<evidence type="ECO:0000256" key="11">
    <source>
        <dbReference type="PROSITE-ProRule" id="PRU00235"/>
    </source>
</evidence>
<keyword evidence="6" id="KW-0597">Phosphoprotein</keyword>
<dbReference type="GO" id="GO:0005737">
    <property type="term" value="C:cytoplasm"/>
    <property type="evidence" value="ECO:0007669"/>
    <property type="project" value="UniProtKB-SubCell"/>
</dbReference>
<evidence type="ECO:0000256" key="10">
    <source>
        <dbReference type="PROSITE-ProRule" id="PRU00104"/>
    </source>
</evidence>
<feature type="compositionally biased region" description="Acidic residues" evidence="12">
    <location>
        <begin position="995"/>
        <end position="1009"/>
    </location>
</feature>
<dbReference type="CDD" id="cd00078">
    <property type="entry name" value="HECTc"/>
    <property type="match status" value="1"/>
</dbReference>
<evidence type="ECO:0000256" key="4">
    <source>
        <dbReference type="ARBA" id="ARBA00012485"/>
    </source>
</evidence>
<evidence type="ECO:0000256" key="7">
    <source>
        <dbReference type="ARBA" id="ARBA00022679"/>
    </source>
</evidence>
<comment type="catalytic activity">
    <reaction evidence="1">
        <text>S-ubiquitinyl-[E2 ubiquitin-conjugating enzyme]-L-cysteine + [acceptor protein]-L-lysine = [E2 ubiquitin-conjugating enzyme]-L-cysteine + N(6)-ubiquitinyl-[acceptor protein]-L-lysine.</text>
        <dbReference type="EC" id="2.3.2.26"/>
    </reaction>
</comment>
<feature type="repeat" description="RCC1" evidence="11">
    <location>
        <begin position="181"/>
        <end position="232"/>
    </location>
</feature>
<feature type="repeat" description="RCC1" evidence="11">
    <location>
        <begin position="339"/>
        <end position="399"/>
    </location>
</feature>
<accession>A0A9D3MRV3</accession>
<dbReference type="SMART" id="SM00119">
    <property type="entry name" value="HECTc"/>
    <property type="match status" value="1"/>
</dbReference>
<evidence type="ECO:0000259" key="13">
    <source>
        <dbReference type="PROSITE" id="PS50237"/>
    </source>
</evidence>
<dbReference type="PANTHER" id="PTHR22872:SF2">
    <property type="entry name" value="INHIBITOR OF BRUTON TYROSINE KINASE"/>
    <property type="match status" value="1"/>
</dbReference>
<organism evidence="14 15">
    <name type="scientific">Anguilla anguilla</name>
    <name type="common">European freshwater eel</name>
    <name type="synonym">Muraena anguilla</name>
    <dbReference type="NCBI Taxonomy" id="7936"/>
    <lineage>
        <taxon>Eukaryota</taxon>
        <taxon>Metazoa</taxon>
        <taxon>Chordata</taxon>
        <taxon>Craniata</taxon>
        <taxon>Vertebrata</taxon>
        <taxon>Euteleostomi</taxon>
        <taxon>Actinopterygii</taxon>
        <taxon>Neopterygii</taxon>
        <taxon>Teleostei</taxon>
        <taxon>Anguilliformes</taxon>
        <taxon>Anguillidae</taxon>
        <taxon>Anguilla</taxon>
    </lineage>
</organism>
<keyword evidence="5" id="KW-0963">Cytoplasm</keyword>
<comment type="pathway">
    <text evidence="3">Protein modification; protein ubiquitination.</text>
</comment>
<dbReference type="PRINTS" id="PR00633">
    <property type="entry name" value="RCCNDNSATION"/>
</dbReference>
<evidence type="ECO:0000256" key="2">
    <source>
        <dbReference type="ARBA" id="ARBA00004496"/>
    </source>
</evidence>
<dbReference type="Gene3D" id="3.30.2160.10">
    <property type="entry name" value="Hect, E3 ligase catalytic domain"/>
    <property type="match status" value="1"/>
</dbReference>
<dbReference type="EMBL" id="JAFIRN010000003">
    <property type="protein sequence ID" value="KAG5852727.1"/>
    <property type="molecule type" value="Genomic_DNA"/>
</dbReference>
<dbReference type="InterPro" id="IPR009091">
    <property type="entry name" value="RCC1/BLIP-II"/>
</dbReference>
<sequence>MWALQRLRKLLTTEFGQSININRLLGDGDGEARSLTFSGSALSALVKGLPEALQRQYEYEDPIVRGGKQLLHSPFFKVLVALACDLELDTLPCCAETHKWAWFRRYCTASRVAVALDKRTPLPRPFLDEVAKKIRELMADQENMNALHESHDIFKREQDEQLVQWMNRRPDDWTLSAGGSGTIYGWGHNHRGQLGGIEGAKVKVPTPTEALATLRPVQLIGGEQTLFAVTADGKLYATGYGAGGRLGIGGTESVSTPTLLESIQHVFIRKVAVNSGGKHCLALSSEGEVYSWGEAEDGKLGHGNRSPCDRPRVIESLRGVEVVDIAAGGAHSACIAASGELYTWGKGPLKPKWWLYIYTRLGHGDSEDQLKPKLVDALQGHRVIDVACGSGDAQTLDGCKVPMKIDSLTGLGVVKVECGSQFSVALTKSGSVYTWGKGDYHRLGHGSDDHVRRPRQVQGLQGKKVIAIATGSLHCVCCTEDGEVYTWGDNDEGQLGDGTTNAIQRPRLVAPLQGKKINRVPMEYNHLQEIPIIALRNRLLLLHHISELFCPCIPMFHLEGRLGHTGQGPSVGFDTLRGILISQGKEAAFRKVVQATMVRDRQHGPVVELNRIQVKRSRSKGGLAGPDGTKSVFGQMCAKMSSFSPDSLLLPHRVWKVKFVGESVDDCGGGYSESIAEMCEELQNGLTPLLIVTPNGRDESGANRDCFLLNPAAKSPLHMNMFRFLGVLLGIAIRTGSPLSLNLAEPVWKQLAGMNLTIADLSEVDKDFIPGLMYIRDNEATSEEFEAMTLPFTVPNASGQDIQLSSKYSHITLDNRAEYVRLAINYRLHEFDEQVSAVREGMARVVPVPLLSLFTGYELETMVCGSPDIPLHLLKSVATYKGVEPTAPLIQWFWEVMESFSNTERSLFLRFVWGRTRLPRTIADFRGRDFVVQVLDKYSPPDHFLPESYTCFFLLKLPRYSCKQVLEEKLKYAIHFCKSIDTDDYARIALTGEPAADDSSEDSDNEDADSFASDSTQDYLTGH</sequence>
<keyword evidence="8" id="KW-0677">Repeat</keyword>
<evidence type="ECO:0000256" key="1">
    <source>
        <dbReference type="ARBA" id="ARBA00000885"/>
    </source>
</evidence>
<dbReference type="InterPro" id="IPR035983">
    <property type="entry name" value="Hect_E3_ubiquitin_ligase"/>
</dbReference>
<evidence type="ECO:0000313" key="15">
    <source>
        <dbReference type="Proteomes" id="UP001044222"/>
    </source>
</evidence>
<feature type="repeat" description="RCC1" evidence="11">
    <location>
        <begin position="430"/>
        <end position="481"/>
    </location>
</feature>
<dbReference type="Pfam" id="PF00415">
    <property type="entry name" value="RCC1"/>
    <property type="match status" value="2"/>
</dbReference>
<dbReference type="Pfam" id="PF00632">
    <property type="entry name" value="HECT"/>
    <property type="match status" value="1"/>
</dbReference>
<feature type="repeat" description="RCC1" evidence="11">
    <location>
        <begin position="482"/>
        <end position="533"/>
    </location>
</feature>
<evidence type="ECO:0000256" key="8">
    <source>
        <dbReference type="ARBA" id="ARBA00022737"/>
    </source>
</evidence>
<evidence type="ECO:0000313" key="14">
    <source>
        <dbReference type="EMBL" id="KAG5852727.1"/>
    </source>
</evidence>
<dbReference type="PANTHER" id="PTHR22872">
    <property type="entry name" value="BTK-BINDING PROTEIN-RELATED"/>
    <property type="match status" value="1"/>
</dbReference>
<gene>
    <name evidence="14" type="ORF">ANANG_G00065650</name>
</gene>
<dbReference type="SUPFAM" id="SSF50985">
    <property type="entry name" value="RCC1/BLIP-II"/>
    <property type="match status" value="1"/>
</dbReference>
<dbReference type="Proteomes" id="UP001044222">
    <property type="component" value="Unassembled WGS sequence"/>
</dbReference>